<keyword evidence="11" id="KW-1185">Reference proteome</keyword>
<feature type="domain" description="Flagellar hook-associated protein FlgK helical" evidence="9">
    <location>
        <begin position="102"/>
        <end position="391"/>
    </location>
</feature>
<gene>
    <name evidence="7 10" type="primary">flgK</name>
    <name evidence="10" type="ORF">JFL43_08120</name>
</gene>
<evidence type="ECO:0000256" key="3">
    <source>
        <dbReference type="ARBA" id="ARBA00009677"/>
    </source>
</evidence>
<dbReference type="InterPro" id="IPR010930">
    <property type="entry name" value="Flg_bb/hook_C_dom"/>
</dbReference>
<comment type="subcellular location">
    <subcellularLocation>
        <location evidence="1 7">Bacterial flagellum</location>
    </subcellularLocation>
    <subcellularLocation>
        <location evidence="2 7">Secreted</location>
    </subcellularLocation>
</comment>
<feature type="domain" description="Flagellar basal-body/hook protein C-terminal" evidence="8">
    <location>
        <begin position="504"/>
        <end position="542"/>
    </location>
</feature>
<dbReference type="Pfam" id="PF22638">
    <property type="entry name" value="FlgK_D1"/>
    <property type="match status" value="1"/>
</dbReference>
<evidence type="ECO:0000313" key="10">
    <source>
        <dbReference type="EMBL" id="MBK3494825.1"/>
    </source>
</evidence>
<dbReference type="SUPFAM" id="SSF64518">
    <property type="entry name" value="Phase 1 flagellin"/>
    <property type="match status" value="1"/>
</dbReference>
<keyword evidence="10" id="KW-0969">Cilium</keyword>
<organism evidence="10 11">
    <name type="scientific">Viridibacillus soli</name>
    <dbReference type="NCBI Taxonomy" id="2798301"/>
    <lineage>
        <taxon>Bacteria</taxon>
        <taxon>Bacillati</taxon>
        <taxon>Bacillota</taxon>
        <taxon>Bacilli</taxon>
        <taxon>Bacillales</taxon>
        <taxon>Caryophanaceae</taxon>
        <taxon>Viridibacillus</taxon>
    </lineage>
</organism>
<dbReference type="PRINTS" id="PR01005">
    <property type="entry name" value="FLGHOOKAP1"/>
</dbReference>
<evidence type="ECO:0000313" key="11">
    <source>
        <dbReference type="Proteomes" id="UP000618943"/>
    </source>
</evidence>
<evidence type="ECO:0000259" key="9">
    <source>
        <dbReference type="Pfam" id="PF22638"/>
    </source>
</evidence>
<evidence type="ECO:0000256" key="4">
    <source>
        <dbReference type="ARBA" id="ARBA00016244"/>
    </source>
</evidence>
<keyword evidence="5 7" id="KW-0964">Secreted</keyword>
<name>A0ABS1H5Y2_9BACL</name>
<dbReference type="Proteomes" id="UP000618943">
    <property type="component" value="Unassembled WGS sequence"/>
</dbReference>
<keyword evidence="6 7" id="KW-0975">Bacterial flagellum</keyword>
<evidence type="ECO:0000256" key="6">
    <source>
        <dbReference type="ARBA" id="ARBA00023143"/>
    </source>
</evidence>
<evidence type="ECO:0000256" key="1">
    <source>
        <dbReference type="ARBA" id="ARBA00004365"/>
    </source>
</evidence>
<reference evidence="10 11" key="1">
    <citation type="submission" date="2020-12" db="EMBL/GenBank/DDBJ databases">
        <title>YIM B01967 draft genome.</title>
        <authorList>
            <person name="Yan X."/>
        </authorList>
    </citation>
    <scope>NUCLEOTIDE SEQUENCE [LARGE SCALE GENOMIC DNA]</scope>
    <source>
        <strain evidence="10 11">YIM B01967</strain>
    </source>
</reference>
<accession>A0ABS1H5Y2</accession>
<dbReference type="InterPro" id="IPR002371">
    <property type="entry name" value="FlgK"/>
</dbReference>
<evidence type="ECO:0000259" key="8">
    <source>
        <dbReference type="Pfam" id="PF06429"/>
    </source>
</evidence>
<dbReference type="InterPro" id="IPR053927">
    <property type="entry name" value="FlgK_helical"/>
</dbReference>
<protein>
    <recommendedName>
        <fullName evidence="4 7">Flagellar hook-associated protein 1</fullName>
        <shortName evidence="7">HAP1</shortName>
    </recommendedName>
</protein>
<keyword evidence="10" id="KW-0966">Cell projection</keyword>
<sequence length="549" mass="59778">MRSTFMGLETSKRGLFTQQTALYTTGHNISNANTIGYSRQRVNMQATLGFPGSGLDGPKTAGHIGTGVEAGSIQRIRNQFVDRQFRQEATRLGYWGAKTESMDQMEDIMKEPSDYGLKQAFNNFYQAMQAISKGPETSATRTVALEHATHLADSFNYINGQLNEVQGNLKNQLSVQTEKINSILRQIASLNEQIQKVEPNGHLPNGLYDERDKLIDELSEYVPIEISYTKSGGLSLGMAEGAVVIKFKGTDTTLVEGNKVAQLQAQGKKVADDGKITGDAEALTKDLKEFQAFTGFGVSELVKVEEAEKLKPNQFESKSIKVDDLHIGGGKMISLAHSYGYADAGSTFPQGDYPSTLQDLSKLAQAFVSAFNQIHNQGYQFNSSTNGEDFFAIDDDGKVTVKITDPSQIAASTEPNEEGNGKLALILSNLENTSLSDGKVIDLGNGTSFELSFTKDVDDLEGATTQSFFQGIIGKMGVKGLEAYSQAERSAINQLGNSERRASESSVQIDEEITNMIMFQQAYNASARMITVVDETLDKIINGMGRVGL</sequence>
<dbReference type="Pfam" id="PF06429">
    <property type="entry name" value="Flg_bbr_C"/>
    <property type="match status" value="1"/>
</dbReference>
<evidence type="ECO:0000256" key="5">
    <source>
        <dbReference type="ARBA" id="ARBA00022525"/>
    </source>
</evidence>
<comment type="caution">
    <text evidence="10">The sequence shown here is derived from an EMBL/GenBank/DDBJ whole genome shotgun (WGS) entry which is preliminary data.</text>
</comment>
<dbReference type="NCBIfam" id="TIGR02492">
    <property type="entry name" value="flgK_ends"/>
    <property type="match status" value="1"/>
</dbReference>
<dbReference type="PANTHER" id="PTHR30033:SF1">
    <property type="entry name" value="FLAGELLAR HOOK-ASSOCIATED PROTEIN 1"/>
    <property type="match status" value="1"/>
</dbReference>
<dbReference type="RefSeq" id="WP_200748633.1">
    <property type="nucleotide sequence ID" value="NZ_JAEOAH010000007.1"/>
</dbReference>
<keyword evidence="10" id="KW-0282">Flagellum</keyword>
<evidence type="ECO:0000256" key="7">
    <source>
        <dbReference type="RuleBase" id="RU362065"/>
    </source>
</evidence>
<proteinExistence type="inferred from homology"/>
<dbReference type="PANTHER" id="PTHR30033">
    <property type="entry name" value="FLAGELLAR HOOK-ASSOCIATED PROTEIN 1"/>
    <property type="match status" value="1"/>
</dbReference>
<evidence type="ECO:0000256" key="2">
    <source>
        <dbReference type="ARBA" id="ARBA00004613"/>
    </source>
</evidence>
<dbReference type="EMBL" id="JAEOAH010000007">
    <property type="protein sequence ID" value="MBK3494825.1"/>
    <property type="molecule type" value="Genomic_DNA"/>
</dbReference>
<comment type="similarity">
    <text evidence="3 7">Belongs to the flagella basal body rod proteins family.</text>
</comment>